<dbReference type="Pfam" id="PF13802">
    <property type="entry name" value="Gal_mutarotas_2"/>
    <property type="match status" value="1"/>
</dbReference>
<accession>A0A1M6TEM7</accession>
<dbReference type="InterPro" id="IPR048395">
    <property type="entry name" value="Glyco_hydro_31_C"/>
</dbReference>
<dbReference type="PANTHER" id="PTHR43863:SF2">
    <property type="entry name" value="MALTASE-GLUCOAMYLASE"/>
    <property type="match status" value="1"/>
</dbReference>
<dbReference type="InterPro" id="IPR000322">
    <property type="entry name" value="Glyco_hydro_31_TIM"/>
</dbReference>
<gene>
    <name evidence="6" type="ORF">SAMN02745136_02773</name>
</gene>
<evidence type="ECO:0000259" key="4">
    <source>
        <dbReference type="Pfam" id="PF13802"/>
    </source>
</evidence>
<feature type="domain" description="Glycosyl hydrolase family 31 C-terminal" evidence="5">
    <location>
        <begin position="585"/>
        <end position="670"/>
    </location>
</feature>
<comment type="similarity">
    <text evidence="1 2">Belongs to the glycosyl hydrolase 31 family.</text>
</comment>
<feature type="domain" description="Glycoside hydrolase family 31 N-terminal" evidence="4">
    <location>
        <begin position="20"/>
        <end position="193"/>
    </location>
</feature>
<name>A0A1M6TEM7_9FIRM</name>
<dbReference type="CDD" id="cd06591">
    <property type="entry name" value="GH31_xylosidase_XylS"/>
    <property type="match status" value="1"/>
</dbReference>
<evidence type="ECO:0000313" key="7">
    <source>
        <dbReference type="Proteomes" id="UP000184386"/>
    </source>
</evidence>
<evidence type="ECO:0000259" key="5">
    <source>
        <dbReference type="Pfam" id="PF21365"/>
    </source>
</evidence>
<dbReference type="Gene3D" id="2.60.40.1760">
    <property type="entry name" value="glycosyl hydrolase (family 31)"/>
    <property type="match status" value="1"/>
</dbReference>
<dbReference type="Gene3D" id="3.20.20.80">
    <property type="entry name" value="Glycosidases"/>
    <property type="match status" value="1"/>
</dbReference>
<dbReference type="SUPFAM" id="SSF51445">
    <property type="entry name" value="(Trans)glycosidases"/>
    <property type="match status" value="1"/>
</dbReference>
<dbReference type="SUPFAM" id="SSF74650">
    <property type="entry name" value="Galactose mutarotase-like"/>
    <property type="match status" value="1"/>
</dbReference>
<dbReference type="GO" id="GO:0030246">
    <property type="term" value="F:carbohydrate binding"/>
    <property type="evidence" value="ECO:0007669"/>
    <property type="project" value="InterPro"/>
</dbReference>
<keyword evidence="7" id="KW-1185">Reference proteome</keyword>
<dbReference type="Pfam" id="PF21365">
    <property type="entry name" value="Glyco_hydro_31_3rd"/>
    <property type="match status" value="1"/>
</dbReference>
<keyword evidence="2" id="KW-0326">Glycosidase</keyword>
<evidence type="ECO:0000259" key="3">
    <source>
        <dbReference type="Pfam" id="PF01055"/>
    </source>
</evidence>
<protein>
    <submittedName>
        <fullName evidence="6">Alpha-D-xyloside xylohydrolase</fullName>
    </submittedName>
</protein>
<dbReference type="InterPro" id="IPR013780">
    <property type="entry name" value="Glyco_hydro_b"/>
</dbReference>
<dbReference type="Pfam" id="PF01055">
    <property type="entry name" value="Glyco_hydro_31_2nd"/>
    <property type="match status" value="1"/>
</dbReference>
<dbReference type="EMBL" id="FRAC01000013">
    <property type="protein sequence ID" value="SHK55455.1"/>
    <property type="molecule type" value="Genomic_DNA"/>
</dbReference>
<evidence type="ECO:0000256" key="1">
    <source>
        <dbReference type="ARBA" id="ARBA00007806"/>
    </source>
</evidence>
<evidence type="ECO:0000313" key="6">
    <source>
        <dbReference type="EMBL" id="SHK55455.1"/>
    </source>
</evidence>
<keyword evidence="2 6" id="KW-0378">Hydrolase</keyword>
<sequence>MSYFRIVNKSLVFKRRHETLMITPWGENSFRVRGTENTSFTDNDWALYKASDCEVKNSDIQITEKGATITNGNICARLNTYGKLSFYNQRGELLLKEYYRSWEYGTEDWEDLDQIVMIRAAGREYKGTASDNYHITVKFEADDREHIFGMGQYQHPYLDLKGCSVELAQRNTQASVPFAISSLGYGFLWNNPAIGKANFSKNITEWEVYSSKQVDYWITAGDTPAEIEESYAAVTGTVPMMPDYAMGFWQCKLRYQTQEELLEVAREYYRRKLPVKVIVVDFFHWPNQGDWTFDEEYWPDPKAMIKELEEMGIKLMVSVWPTVDRNSVNYREMAEKDLLVRADRGLQATMECFGTEVFFDATNPEARKFIWDKCKENYLDKGVTLFWLDEAEPEYTAADFDIYRYYQGSALECANIYPAMYAKAFYDGMREEGVENPINLIRCAWAGSQRFGALAWSGDVPSTFAQLKNQMTAGLNMGLAGITWWTADIGGFHGGNIHDPKFHELLIRWFQFGTFCPVMRLHGDRDPHDQNPLGTKGGGMCASGASNEIWSYTPKAEEVMTKYIQLRERLKPYITEAMKEAHEKGTPVIKPLFYDFSQDDKAWLTGDCYLFGHDLLVAPVTEAGAVTKSVYLPLGADWIEAESGKAYEGGQTITVDAPLETIPVFARKGSEVIQYFQF</sequence>
<organism evidence="6 7">
    <name type="scientific">Anaerocolumna jejuensis DSM 15929</name>
    <dbReference type="NCBI Taxonomy" id="1121322"/>
    <lineage>
        <taxon>Bacteria</taxon>
        <taxon>Bacillati</taxon>
        <taxon>Bacillota</taxon>
        <taxon>Clostridia</taxon>
        <taxon>Lachnospirales</taxon>
        <taxon>Lachnospiraceae</taxon>
        <taxon>Anaerocolumna</taxon>
    </lineage>
</organism>
<dbReference type="RefSeq" id="WP_073276888.1">
    <property type="nucleotide sequence ID" value="NZ_FRAC01000013.1"/>
</dbReference>
<dbReference type="InterPro" id="IPR011013">
    <property type="entry name" value="Gal_mutarotase_sf_dom"/>
</dbReference>
<feature type="domain" description="Glycoside hydrolase family 31 TIM barrel" evidence="3">
    <location>
        <begin position="239"/>
        <end position="575"/>
    </location>
</feature>
<dbReference type="GO" id="GO:0005975">
    <property type="term" value="P:carbohydrate metabolic process"/>
    <property type="evidence" value="ECO:0007669"/>
    <property type="project" value="InterPro"/>
</dbReference>
<dbReference type="Proteomes" id="UP000184386">
    <property type="component" value="Unassembled WGS sequence"/>
</dbReference>
<proteinExistence type="inferred from homology"/>
<dbReference type="Gene3D" id="2.60.40.1180">
    <property type="entry name" value="Golgi alpha-mannosidase II"/>
    <property type="match status" value="1"/>
</dbReference>
<dbReference type="STRING" id="1121322.SAMN02745136_02773"/>
<dbReference type="InterPro" id="IPR017853">
    <property type="entry name" value="GH"/>
</dbReference>
<evidence type="ECO:0000256" key="2">
    <source>
        <dbReference type="RuleBase" id="RU361185"/>
    </source>
</evidence>
<dbReference type="InterPro" id="IPR051816">
    <property type="entry name" value="Glycosyl_Hydrolase_31"/>
</dbReference>
<dbReference type="AlphaFoldDB" id="A0A1M6TEM7"/>
<dbReference type="SUPFAM" id="SSF51011">
    <property type="entry name" value="Glycosyl hydrolase domain"/>
    <property type="match status" value="1"/>
</dbReference>
<dbReference type="PANTHER" id="PTHR43863">
    <property type="entry name" value="HYDROLASE, PUTATIVE (AFU_ORTHOLOGUE AFUA_1G03140)-RELATED"/>
    <property type="match status" value="1"/>
</dbReference>
<dbReference type="CDD" id="cd14752">
    <property type="entry name" value="GH31_N"/>
    <property type="match status" value="1"/>
</dbReference>
<dbReference type="GO" id="GO:0004553">
    <property type="term" value="F:hydrolase activity, hydrolyzing O-glycosyl compounds"/>
    <property type="evidence" value="ECO:0007669"/>
    <property type="project" value="InterPro"/>
</dbReference>
<dbReference type="InterPro" id="IPR025887">
    <property type="entry name" value="Glyco_hydro_31_N_dom"/>
</dbReference>
<reference evidence="6 7" key="1">
    <citation type="submission" date="2016-11" db="EMBL/GenBank/DDBJ databases">
        <authorList>
            <person name="Jaros S."/>
            <person name="Januszkiewicz K."/>
            <person name="Wedrychowicz H."/>
        </authorList>
    </citation>
    <scope>NUCLEOTIDE SEQUENCE [LARGE SCALE GENOMIC DNA]</scope>
    <source>
        <strain evidence="6 7">DSM 15929</strain>
    </source>
</reference>